<feature type="chain" id="PRO_5046387893" description="diguanylate cyclase" evidence="5">
    <location>
        <begin position="31"/>
        <end position="585"/>
    </location>
</feature>
<dbReference type="InterPro" id="IPR050469">
    <property type="entry name" value="Diguanylate_Cyclase"/>
</dbReference>
<sequence>MAARFFAWKRLSGVLSILATLILWSGWAGAAAAEDVLIPSSLCHAVSQTMTKPQTTPPGFTCKGKASGYQAGSVWLRTRANQHGIDPNDLVLKVHSSRFDRLEVAFTYTDGRVIYQHVRGGDFGTHWRTGGQIAFEAPVRDAPVRFVTMRFDRLASVNLLRMRLLSRGEAAIQSIALAICVTAALTLLLLGAVYNTSLALALRRQFPVWQAAWAGSVLLWGVIWSQLGLLIVPQMAGTLSSQTCTMLSCLAVTFAACSAITALDGPELSRAARWFTLGLAGFVSLLGVPMSLMRSGPIDAAALALGITIIALLVCVAGCLIWAWRHGSIEARSFAGAWSIPILTLGGIEFIDTRTIFWGGGSQLLILFAAAWQTVWLAVAASRTHAHMRIEHDRARQAEAQAHELARRDPLTGLRNRRGFVEAVAPMLELAHSGSSPAALLLFDIDMFKRINDTHGHDAGDTVLATIARRIERWEGPMCKVARLGGEEFALMTTGMDGFALEQFAESVRMGIAACDHHEAIGPGTVTVSIGVAQADEDSDFRELYRLADEALYRAKRLGRDRVMFHSPGQPPSASIGGVQVSTLH</sequence>
<feature type="transmembrane region" description="Helical" evidence="4">
    <location>
        <begin position="357"/>
        <end position="379"/>
    </location>
</feature>
<dbReference type="InterPro" id="IPR000160">
    <property type="entry name" value="GGDEF_dom"/>
</dbReference>
<dbReference type="PANTHER" id="PTHR45138">
    <property type="entry name" value="REGULATORY COMPONENTS OF SENSORY TRANSDUCTION SYSTEM"/>
    <property type="match status" value="1"/>
</dbReference>
<comment type="caution">
    <text evidence="7">The sequence shown here is derived from an EMBL/GenBank/DDBJ whole genome shotgun (WGS) entry which is preliminary data.</text>
</comment>
<dbReference type="EC" id="2.7.7.65" evidence="1"/>
<reference evidence="7" key="1">
    <citation type="submission" date="2022-03" db="EMBL/GenBank/DDBJ databases">
        <title>Identification of a novel bacterium isolated from mangrove sediments.</title>
        <authorList>
            <person name="Pan X."/>
        </authorList>
    </citation>
    <scope>NUCLEOTIDE SEQUENCE</scope>
    <source>
        <strain evidence="7">B2580</strain>
    </source>
</reference>
<feature type="domain" description="GGDEF" evidence="6">
    <location>
        <begin position="436"/>
        <end position="568"/>
    </location>
</feature>
<dbReference type="InterPro" id="IPR043128">
    <property type="entry name" value="Rev_trsase/Diguanyl_cyclase"/>
</dbReference>
<dbReference type="GO" id="GO:0052621">
    <property type="term" value="F:diguanylate cyclase activity"/>
    <property type="evidence" value="ECO:0007669"/>
    <property type="project" value="UniProtKB-EC"/>
</dbReference>
<keyword evidence="5" id="KW-0732">Signal</keyword>
<dbReference type="SMART" id="SM00267">
    <property type="entry name" value="GGDEF"/>
    <property type="match status" value="1"/>
</dbReference>
<dbReference type="NCBIfam" id="TIGR00254">
    <property type="entry name" value="GGDEF"/>
    <property type="match status" value="1"/>
</dbReference>
<gene>
    <name evidence="7" type="ORF">MTR64_01755</name>
</gene>
<comment type="catalytic activity">
    <reaction evidence="2">
        <text>2 GTP = 3',3'-c-di-GMP + 2 diphosphate</text>
        <dbReference type="Rhea" id="RHEA:24898"/>
        <dbReference type="ChEBI" id="CHEBI:33019"/>
        <dbReference type="ChEBI" id="CHEBI:37565"/>
        <dbReference type="ChEBI" id="CHEBI:58805"/>
        <dbReference type="EC" id="2.7.7.65"/>
    </reaction>
</comment>
<dbReference type="RefSeq" id="WP_243990131.1">
    <property type="nucleotide sequence ID" value="NZ_JALHLE010000002.1"/>
</dbReference>
<keyword evidence="7" id="KW-0808">Transferase</keyword>
<protein>
    <recommendedName>
        <fullName evidence="1">diguanylate cyclase</fullName>
        <ecNumber evidence="1">2.7.7.65</ecNumber>
    </recommendedName>
</protein>
<keyword evidence="4" id="KW-1133">Transmembrane helix</keyword>
<dbReference type="InterPro" id="IPR029787">
    <property type="entry name" value="Nucleotide_cyclase"/>
</dbReference>
<dbReference type="Proteomes" id="UP001162880">
    <property type="component" value="Unassembled WGS sequence"/>
</dbReference>
<evidence type="ECO:0000256" key="4">
    <source>
        <dbReference type="SAM" id="Phobius"/>
    </source>
</evidence>
<feature type="transmembrane region" description="Helical" evidence="4">
    <location>
        <begin position="206"/>
        <end position="227"/>
    </location>
</feature>
<dbReference type="SUPFAM" id="SSF55073">
    <property type="entry name" value="Nucleotide cyclase"/>
    <property type="match status" value="1"/>
</dbReference>
<evidence type="ECO:0000256" key="2">
    <source>
        <dbReference type="ARBA" id="ARBA00034247"/>
    </source>
</evidence>
<dbReference type="EMBL" id="JALHLE010000002">
    <property type="protein sequence ID" value="MCJ2177280.1"/>
    <property type="molecule type" value="Genomic_DNA"/>
</dbReference>
<feature type="transmembrane region" description="Helical" evidence="4">
    <location>
        <begin position="170"/>
        <end position="194"/>
    </location>
</feature>
<dbReference type="InterPro" id="IPR011623">
    <property type="entry name" value="7TMR_DISM_rcpt_extracell_dom1"/>
</dbReference>
<dbReference type="PROSITE" id="PS50887">
    <property type="entry name" value="GGDEF"/>
    <property type="match status" value="1"/>
</dbReference>
<dbReference type="CDD" id="cd01949">
    <property type="entry name" value="GGDEF"/>
    <property type="match status" value="1"/>
</dbReference>
<evidence type="ECO:0000256" key="1">
    <source>
        <dbReference type="ARBA" id="ARBA00012528"/>
    </source>
</evidence>
<dbReference type="Pfam" id="PF07695">
    <property type="entry name" value="7TMR-DISM_7TM"/>
    <property type="match status" value="1"/>
</dbReference>
<keyword evidence="4" id="KW-0472">Membrane</keyword>
<accession>A0ABT0AWT2</accession>
<dbReference type="Gene3D" id="3.30.70.270">
    <property type="match status" value="1"/>
</dbReference>
<evidence type="ECO:0000313" key="7">
    <source>
        <dbReference type="EMBL" id="MCJ2177280.1"/>
    </source>
</evidence>
<keyword evidence="8" id="KW-1185">Reference proteome</keyword>
<keyword evidence="7" id="KW-0548">Nucleotidyltransferase</keyword>
<feature type="signal peptide" evidence="5">
    <location>
        <begin position="1"/>
        <end position="30"/>
    </location>
</feature>
<name>A0ABT0AWT2_9SPHN</name>
<dbReference type="Pfam" id="PF00990">
    <property type="entry name" value="GGDEF"/>
    <property type="match status" value="1"/>
</dbReference>
<organism evidence="7 8">
    <name type="scientific">Novosphingobium album</name>
    <name type="common">ex Hu et al. 2023</name>
    <dbReference type="NCBI Taxonomy" id="2930093"/>
    <lineage>
        <taxon>Bacteria</taxon>
        <taxon>Pseudomonadati</taxon>
        <taxon>Pseudomonadota</taxon>
        <taxon>Alphaproteobacteria</taxon>
        <taxon>Sphingomonadales</taxon>
        <taxon>Sphingomonadaceae</taxon>
        <taxon>Novosphingobium</taxon>
    </lineage>
</organism>
<evidence type="ECO:0000256" key="5">
    <source>
        <dbReference type="SAM" id="SignalP"/>
    </source>
</evidence>
<dbReference type="PANTHER" id="PTHR45138:SF9">
    <property type="entry name" value="DIGUANYLATE CYCLASE DGCM-RELATED"/>
    <property type="match status" value="1"/>
</dbReference>
<feature type="transmembrane region" description="Helical" evidence="4">
    <location>
        <begin position="334"/>
        <end position="351"/>
    </location>
</feature>
<evidence type="ECO:0000256" key="3">
    <source>
        <dbReference type="SAM" id="MobiDB-lite"/>
    </source>
</evidence>
<evidence type="ECO:0000313" key="8">
    <source>
        <dbReference type="Proteomes" id="UP001162880"/>
    </source>
</evidence>
<feature type="region of interest" description="Disordered" evidence="3">
    <location>
        <begin position="565"/>
        <end position="585"/>
    </location>
</feature>
<feature type="transmembrane region" description="Helical" evidence="4">
    <location>
        <begin position="239"/>
        <end position="262"/>
    </location>
</feature>
<evidence type="ECO:0000259" key="6">
    <source>
        <dbReference type="PROSITE" id="PS50887"/>
    </source>
</evidence>
<feature type="transmembrane region" description="Helical" evidence="4">
    <location>
        <begin position="274"/>
        <end position="294"/>
    </location>
</feature>
<proteinExistence type="predicted"/>
<keyword evidence="4" id="KW-0812">Transmembrane</keyword>
<feature type="transmembrane region" description="Helical" evidence="4">
    <location>
        <begin position="300"/>
        <end position="322"/>
    </location>
</feature>